<dbReference type="GeneID" id="86941829"/>
<dbReference type="EMBL" id="AGEL01000008">
    <property type="protein sequence ID" value="EHO16320.1"/>
    <property type="molecule type" value="Genomic_DNA"/>
</dbReference>
<comment type="caution">
    <text evidence="2">The sequence shown here is derived from an EMBL/GenBank/DDBJ whole genome shotgun (WGS) entry which is preliminary data.</text>
</comment>
<evidence type="ECO:0000313" key="3">
    <source>
        <dbReference type="Proteomes" id="UP000018466"/>
    </source>
</evidence>
<dbReference type="RefSeq" id="WP_009533326.1">
    <property type="nucleotide sequence ID" value="NZ_JH590863.1"/>
</dbReference>
<dbReference type="Proteomes" id="UP000018466">
    <property type="component" value="Unassembled WGS sequence"/>
</dbReference>
<name>A0AA36Y4A3_9FIRM</name>
<keyword evidence="1" id="KW-1133">Transmembrane helix</keyword>
<dbReference type="AlphaFoldDB" id="A0AA36Y4A3"/>
<protein>
    <recommendedName>
        <fullName evidence="4">DUF4357 domain-containing protein</fullName>
    </recommendedName>
</protein>
<keyword evidence="1" id="KW-0472">Membrane</keyword>
<sequence length="292" mass="32934">MASRYIIKYNDGAVEMTKPNSTILIYKIPYTNLKALNPGFVIPNLFIVYILFGKNARGKDVLYVGKSKNGLANRPTAHDDKYANWSDCYILTQFKERTFFNDGTIQYLEDVLNHRINELNLYHNTTVTTSSGTANTDDVENCDDYLAEVYKMLDILGLDLITNSEEAEAEKDVEESERGYRASDRAKIPDGIYHFARKVKRFGNTFLRGEMRVKSGTFILLKGSDVATETGIGLSSIIDEKRNRAKVEDGKLMEDIELTSPSACGEFIMGAACNGWVDWKTKSGESIDCYRK</sequence>
<keyword evidence="3" id="KW-1185">Reference proteome</keyword>
<evidence type="ECO:0000256" key="1">
    <source>
        <dbReference type="SAM" id="Phobius"/>
    </source>
</evidence>
<feature type="transmembrane region" description="Helical" evidence="1">
    <location>
        <begin position="35"/>
        <end position="52"/>
    </location>
</feature>
<keyword evidence="1" id="KW-0812">Transmembrane</keyword>
<evidence type="ECO:0000313" key="2">
    <source>
        <dbReference type="EMBL" id="EHO16320.1"/>
    </source>
</evidence>
<proteinExistence type="predicted"/>
<reference evidence="2 3" key="1">
    <citation type="submission" date="2011-10" db="EMBL/GenBank/DDBJ databases">
        <title>The Genome Sequence of Lachnospiraceae bacterium ACC2.</title>
        <authorList>
            <consortium name="The Broad Institute Genome Sequencing Platform"/>
            <person name="Earl A."/>
            <person name="Ward D."/>
            <person name="Feldgarden M."/>
            <person name="Gevers D."/>
            <person name="Sizova M."/>
            <person name="Hazen A."/>
            <person name="Epstein S."/>
            <person name="Young S.K."/>
            <person name="Zeng Q."/>
            <person name="Gargeya S."/>
            <person name="Fitzgerald M."/>
            <person name="Haas B."/>
            <person name="Abouelleil A."/>
            <person name="Alvarado L."/>
            <person name="Arachchi H.M."/>
            <person name="Berlin A."/>
            <person name="Brown A."/>
            <person name="Chapman S.B."/>
            <person name="Chen Z."/>
            <person name="Dunbar C."/>
            <person name="Freedman E."/>
            <person name="Gearin G."/>
            <person name="Goldberg J."/>
            <person name="Griggs A."/>
            <person name="Gujja S."/>
            <person name="Heiman D."/>
            <person name="Howarth C."/>
            <person name="Larson L."/>
            <person name="Lui A."/>
            <person name="MacDonald P.J.P."/>
            <person name="Montmayeur A."/>
            <person name="Murphy C."/>
            <person name="Neiman D."/>
            <person name="Pearson M."/>
            <person name="Priest M."/>
            <person name="Roberts A."/>
            <person name="Saif S."/>
            <person name="Shea T."/>
            <person name="Shenoy N."/>
            <person name="Sisk P."/>
            <person name="Stolte C."/>
            <person name="Sykes S."/>
            <person name="Wortman J."/>
            <person name="Nusbaum C."/>
            <person name="Birren B."/>
        </authorList>
    </citation>
    <scope>NUCLEOTIDE SEQUENCE [LARGE SCALE GENOMIC DNA]</scope>
    <source>
        <strain evidence="2 3">ACC2</strain>
    </source>
</reference>
<gene>
    <name evidence="2" type="ORF">HMPREF9623_01494</name>
</gene>
<accession>A0AA36Y4A3</accession>
<organism evidence="2 3">
    <name type="scientific">Stomatobaculum longum</name>
    <dbReference type="NCBI Taxonomy" id="796942"/>
    <lineage>
        <taxon>Bacteria</taxon>
        <taxon>Bacillati</taxon>
        <taxon>Bacillota</taxon>
        <taxon>Clostridia</taxon>
        <taxon>Lachnospirales</taxon>
        <taxon>Lachnospiraceae</taxon>
        <taxon>Stomatobaculum</taxon>
    </lineage>
</organism>
<evidence type="ECO:0008006" key="4">
    <source>
        <dbReference type="Google" id="ProtNLM"/>
    </source>
</evidence>